<comment type="similarity">
    <text evidence="1">Belongs to the LysR transcriptional regulatory family.</text>
</comment>
<dbReference type="FunFam" id="1.10.10.10:FF:000001">
    <property type="entry name" value="LysR family transcriptional regulator"/>
    <property type="match status" value="1"/>
</dbReference>
<dbReference type="InterPro" id="IPR036388">
    <property type="entry name" value="WH-like_DNA-bd_sf"/>
</dbReference>
<evidence type="ECO:0000256" key="1">
    <source>
        <dbReference type="ARBA" id="ARBA00009437"/>
    </source>
</evidence>
<name>A0A9X1UFH1_9BURK</name>
<protein>
    <submittedName>
        <fullName evidence="6">LysR family transcriptional regulator</fullName>
    </submittedName>
</protein>
<comment type="caution">
    <text evidence="6">The sequence shown here is derived from an EMBL/GenBank/DDBJ whole genome shotgun (WGS) entry which is preliminary data.</text>
</comment>
<dbReference type="GO" id="GO:0043565">
    <property type="term" value="F:sequence-specific DNA binding"/>
    <property type="evidence" value="ECO:0007669"/>
    <property type="project" value="TreeGrafter"/>
</dbReference>
<keyword evidence="2" id="KW-0805">Transcription regulation</keyword>
<dbReference type="InterPro" id="IPR058163">
    <property type="entry name" value="LysR-type_TF_proteobact-type"/>
</dbReference>
<dbReference type="RefSeq" id="WP_238464188.1">
    <property type="nucleotide sequence ID" value="NZ_JAKLJA010000008.1"/>
</dbReference>
<evidence type="ECO:0000256" key="3">
    <source>
        <dbReference type="ARBA" id="ARBA00023125"/>
    </source>
</evidence>
<dbReference type="InterPro" id="IPR036390">
    <property type="entry name" value="WH_DNA-bd_sf"/>
</dbReference>
<feature type="domain" description="HTH lysR-type" evidence="5">
    <location>
        <begin position="1"/>
        <end position="58"/>
    </location>
</feature>
<organism evidence="6 7">
    <name type="scientific">Paraburkholderia tagetis</name>
    <dbReference type="NCBI Taxonomy" id="2913261"/>
    <lineage>
        <taxon>Bacteria</taxon>
        <taxon>Pseudomonadati</taxon>
        <taxon>Pseudomonadota</taxon>
        <taxon>Betaproteobacteria</taxon>
        <taxon>Burkholderiales</taxon>
        <taxon>Burkholderiaceae</taxon>
        <taxon>Paraburkholderia</taxon>
    </lineage>
</organism>
<dbReference type="GO" id="GO:0006351">
    <property type="term" value="P:DNA-templated transcription"/>
    <property type="evidence" value="ECO:0007669"/>
    <property type="project" value="TreeGrafter"/>
</dbReference>
<dbReference type="PANTHER" id="PTHR30537">
    <property type="entry name" value="HTH-TYPE TRANSCRIPTIONAL REGULATOR"/>
    <property type="match status" value="1"/>
</dbReference>
<dbReference type="PANTHER" id="PTHR30537:SF5">
    <property type="entry name" value="HTH-TYPE TRANSCRIPTIONAL ACTIVATOR TTDR-RELATED"/>
    <property type="match status" value="1"/>
</dbReference>
<dbReference type="AlphaFoldDB" id="A0A9X1UFH1"/>
<gene>
    <name evidence="6" type="ORF">L5014_13260</name>
</gene>
<dbReference type="CDD" id="cd08422">
    <property type="entry name" value="PBP2_CrgA_like"/>
    <property type="match status" value="1"/>
</dbReference>
<dbReference type="SUPFAM" id="SSF46785">
    <property type="entry name" value="Winged helix' DNA-binding domain"/>
    <property type="match status" value="1"/>
</dbReference>
<dbReference type="EMBL" id="JAKLJA010000008">
    <property type="protein sequence ID" value="MCG5074320.1"/>
    <property type="molecule type" value="Genomic_DNA"/>
</dbReference>
<evidence type="ECO:0000256" key="4">
    <source>
        <dbReference type="ARBA" id="ARBA00023163"/>
    </source>
</evidence>
<dbReference type="GO" id="GO:0003700">
    <property type="term" value="F:DNA-binding transcription factor activity"/>
    <property type="evidence" value="ECO:0007669"/>
    <property type="project" value="InterPro"/>
</dbReference>
<dbReference type="InterPro" id="IPR005119">
    <property type="entry name" value="LysR_subst-bd"/>
</dbReference>
<sequence>MQLDDMRIFVSTVDAGSLTAAANRLRLSKQFVSRRVAALEADLGARLLVRNTRKLAATDLGQEFYERAKRILADVADTEQAMSARRSEPRGLLKVSAPMSFGMAHLSPLVAEFLRAHPDVHFDMDLSDRNVDVIGEGFDMALRIGRLGDSTLIAQKLVDVRMIACCSPGYLRRHRALQTPADLAQHACLPYGQQGRASWEFMIDGVRTAFEVHGPLRANNGEVIRDAAVAGLGICYLPDFIVAGSADAGLLVEVLEPFMPPPNALHALYPQHREASVTIRAFTQFLRERLAARAATARGGAL</sequence>
<accession>A0A9X1UFH1</accession>
<dbReference type="Gene3D" id="3.40.190.290">
    <property type="match status" value="1"/>
</dbReference>
<keyword evidence="7" id="KW-1185">Reference proteome</keyword>
<reference evidence="6" key="1">
    <citation type="submission" date="2022-01" db="EMBL/GenBank/DDBJ databases">
        <title>Genome sequence and assembly of Parabukholderia sp. RG36.</title>
        <authorList>
            <person name="Chhetri G."/>
        </authorList>
    </citation>
    <scope>NUCLEOTIDE SEQUENCE</scope>
    <source>
        <strain evidence="6">RG36</strain>
    </source>
</reference>
<dbReference type="SUPFAM" id="SSF53850">
    <property type="entry name" value="Periplasmic binding protein-like II"/>
    <property type="match status" value="1"/>
</dbReference>
<dbReference type="PROSITE" id="PS50931">
    <property type="entry name" value="HTH_LYSR"/>
    <property type="match status" value="1"/>
</dbReference>
<dbReference type="FunFam" id="3.40.190.290:FF:000001">
    <property type="entry name" value="Transcriptional regulator, LysR family"/>
    <property type="match status" value="1"/>
</dbReference>
<proteinExistence type="inferred from homology"/>
<evidence type="ECO:0000313" key="7">
    <source>
        <dbReference type="Proteomes" id="UP001139308"/>
    </source>
</evidence>
<keyword evidence="3" id="KW-0238">DNA-binding</keyword>
<evidence type="ECO:0000259" key="5">
    <source>
        <dbReference type="PROSITE" id="PS50931"/>
    </source>
</evidence>
<dbReference type="InterPro" id="IPR000847">
    <property type="entry name" value="LysR_HTH_N"/>
</dbReference>
<keyword evidence="4" id="KW-0804">Transcription</keyword>
<dbReference type="Pfam" id="PF00126">
    <property type="entry name" value="HTH_1"/>
    <property type="match status" value="1"/>
</dbReference>
<dbReference type="Proteomes" id="UP001139308">
    <property type="component" value="Unassembled WGS sequence"/>
</dbReference>
<evidence type="ECO:0000313" key="6">
    <source>
        <dbReference type="EMBL" id="MCG5074320.1"/>
    </source>
</evidence>
<dbReference type="Gene3D" id="1.10.10.10">
    <property type="entry name" value="Winged helix-like DNA-binding domain superfamily/Winged helix DNA-binding domain"/>
    <property type="match status" value="1"/>
</dbReference>
<dbReference type="Pfam" id="PF03466">
    <property type="entry name" value="LysR_substrate"/>
    <property type="match status" value="1"/>
</dbReference>
<evidence type="ECO:0000256" key="2">
    <source>
        <dbReference type="ARBA" id="ARBA00023015"/>
    </source>
</evidence>